<comment type="similarity">
    <text evidence="1">Belongs to the HSP15 family.</text>
</comment>
<dbReference type="Pfam" id="PF01479">
    <property type="entry name" value="S4"/>
    <property type="match status" value="1"/>
</dbReference>
<dbReference type="OrthoDB" id="9797176at2"/>
<feature type="compositionally biased region" description="Basic and acidic residues" evidence="5">
    <location>
        <begin position="110"/>
        <end position="121"/>
    </location>
</feature>
<evidence type="ECO:0000256" key="4">
    <source>
        <dbReference type="PROSITE-ProRule" id="PRU00182"/>
    </source>
</evidence>
<organism evidence="7 8">
    <name type="scientific">Nocardioides baekrokdamisoli</name>
    <dbReference type="NCBI Taxonomy" id="1804624"/>
    <lineage>
        <taxon>Bacteria</taxon>
        <taxon>Bacillati</taxon>
        <taxon>Actinomycetota</taxon>
        <taxon>Actinomycetes</taxon>
        <taxon>Propionibacteriales</taxon>
        <taxon>Nocardioidaceae</taxon>
        <taxon>Nocardioides</taxon>
    </lineage>
</organism>
<dbReference type="PIRSF" id="PIRSF016821">
    <property type="entry name" value="HSP15"/>
    <property type="match status" value="1"/>
</dbReference>
<dbReference type="SMART" id="SM00363">
    <property type="entry name" value="S4"/>
    <property type="match status" value="1"/>
</dbReference>
<dbReference type="InterPro" id="IPR036986">
    <property type="entry name" value="S4_RNA-bd_sf"/>
</dbReference>
<name>A0A3G9IZA9_9ACTN</name>
<evidence type="ECO:0000256" key="3">
    <source>
        <dbReference type="ARBA" id="ARBA00023125"/>
    </source>
</evidence>
<dbReference type="GO" id="GO:0034605">
    <property type="term" value="P:cellular response to heat"/>
    <property type="evidence" value="ECO:0007669"/>
    <property type="project" value="InterPro"/>
</dbReference>
<dbReference type="EMBL" id="AP019307">
    <property type="protein sequence ID" value="BBH16668.1"/>
    <property type="molecule type" value="Genomic_DNA"/>
</dbReference>
<evidence type="ECO:0000256" key="1">
    <source>
        <dbReference type="ARBA" id="ARBA00008396"/>
    </source>
</evidence>
<keyword evidence="3" id="KW-0238">DNA-binding</keyword>
<evidence type="ECO:0000259" key="6">
    <source>
        <dbReference type="SMART" id="SM00363"/>
    </source>
</evidence>
<evidence type="ECO:0000313" key="8">
    <source>
        <dbReference type="Proteomes" id="UP000271573"/>
    </source>
</evidence>
<reference evidence="7 8" key="1">
    <citation type="submission" date="2018-11" db="EMBL/GenBank/DDBJ databases">
        <title>Complete genome sequence of Nocardioides baekrokdamisoli strain KCTC 39748.</title>
        <authorList>
            <person name="Kang S.W."/>
            <person name="Lee K.C."/>
            <person name="Kim K.K."/>
            <person name="Kim J.S."/>
            <person name="Kim D.S."/>
            <person name="Ko S.H."/>
            <person name="Yang S.H."/>
            <person name="Shin Y.K."/>
            <person name="Lee J.S."/>
        </authorList>
    </citation>
    <scope>NUCLEOTIDE SEQUENCE [LARGE SCALE GENOMIC DNA]</scope>
    <source>
        <strain evidence="7 8">KCTC 39748</strain>
    </source>
</reference>
<dbReference type="KEGG" id="nbe:Back2_09550"/>
<evidence type="ECO:0000313" key="7">
    <source>
        <dbReference type="EMBL" id="BBH16668.1"/>
    </source>
</evidence>
<keyword evidence="8" id="KW-1185">Reference proteome</keyword>
<proteinExistence type="inferred from homology"/>
<keyword evidence="2 4" id="KW-0694">RNA-binding</keyword>
<dbReference type="SUPFAM" id="SSF55174">
    <property type="entry name" value="Alpha-L RNA-binding motif"/>
    <property type="match status" value="1"/>
</dbReference>
<dbReference type="GO" id="GO:0043023">
    <property type="term" value="F:ribosomal large subunit binding"/>
    <property type="evidence" value="ECO:0007669"/>
    <property type="project" value="InterPro"/>
</dbReference>
<dbReference type="Gene3D" id="3.10.290.10">
    <property type="entry name" value="RNA-binding S4 domain"/>
    <property type="match status" value="1"/>
</dbReference>
<dbReference type="CDD" id="cd00165">
    <property type="entry name" value="S4"/>
    <property type="match status" value="1"/>
</dbReference>
<dbReference type="InterPro" id="IPR025708">
    <property type="entry name" value="HSP15"/>
</dbReference>
<accession>A0A3G9IZA9</accession>
<gene>
    <name evidence="7" type="ORF">Back2_09550</name>
</gene>
<feature type="region of interest" description="Disordered" evidence="5">
    <location>
        <begin position="95"/>
        <end position="121"/>
    </location>
</feature>
<evidence type="ECO:0000256" key="2">
    <source>
        <dbReference type="ARBA" id="ARBA00022884"/>
    </source>
</evidence>
<dbReference type="GO" id="GO:0003727">
    <property type="term" value="F:single-stranded RNA binding"/>
    <property type="evidence" value="ECO:0007669"/>
    <property type="project" value="InterPro"/>
</dbReference>
<dbReference type="InterPro" id="IPR002942">
    <property type="entry name" value="S4_RNA-bd"/>
</dbReference>
<dbReference type="RefSeq" id="WP_125567237.1">
    <property type="nucleotide sequence ID" value="NZ_AP019307.1"/>
</dbReference>
<feature type="domain" description="RNA-binding S4" evidence="6">
    <location>
        <begin position="2"/>
        <end position="65"/>
    </location>
</feature>
<protein>
    <recommendedName>
        <fullName evidence="6">RNA-binding S4 domain-containing protein</fullName>
    </recommendedName>
</protein>
<evidence type="ECO:0000256" key="5">
    <source>
        <dbReference type="SAM" id="MobiDB-lite"/>
    </source>
</evidence>
<dbReference type="PROSITE" id="PS50889">
    <property type="entry name" value="S4"/>
    <property type="match status" value="1"/>
</dbReference>
<dbReference type="Proteomes" id="UP000271573">
    <property type="component" value="Chromosome"/>
</dbReference>
<dbReference type="GO" id="GO:0003677">
    <property type="term" value="F:DNA binding"/>
    <property type="evidence" value="ECO:0007669"/>
    <property type="project" value="UniProtKB-KW"/>
</dbReference>
<sequence>MSRVDAWCWSVRLFKSRSLATAAAKGGHIRVNGVRAKPAQVLKIGDEVRVVTDREHILIVRELLNKRVGAPQAALAYEDRTPALPPKPERILPVFQRERGAGRPTKRDRRLLERLKNLDDS</sequence>
<dbReference type="AlphaFoldDB" id="A0A3G9IZA9"/>